<dbReference type="Proteomes" id="UP000261704">
    <property type="component" value="Chromosome"/>
</dbReference>
<evidence type="ECO:0000313" key="3">
    <source>
        <dbReference type="Proteomes" id="UP000261704"/>
    </source>
</evidence>
<keyword evidence="1" id="KW-0732">Signal</keyword>
<dbReference type="EMBL" id="CP032125">
    <property type="protein sequence ID" value="AXX97539.1"/>
    <property type="molecule type" value="Genomic_DNA"/>
</dbReference>
<dbReference type="OrthoDB" id="9834614at2"/>
<name>A0A347UFB1_9RHOB</name>
<gene>
    <name evidence="2" type="ORF">BAR1_06065</name>
</gene>
<dbReference type="AlphaFoldDB" id="A0A347UFB1"/>
<dbReference type="RefSeq" id="WP_118942196.1">
    <property type="nucleotide sequence ID" value="NZ_CP032125.1"/>
</dbReference>
<evidence type="ECO:0000256" key="1">
    <source>
        <dbReference type="SAM" id="SignalP"/>
    </source>
</evidence>
<organism evidence="2 3">
    <name type="scientific">Profundibacter amoris</name>
    <dbReference type="NCBI Taxonomy" id="2171755"/>
    <lineage>
        <taxon>Bacteria</taxon>
        <taxon>Pseudomonadati</taxon>
        <taxon>Pseudomonadota</taxon>
        <taxon>Alphaproteobacteria</taxon>
        <taxon>Rhodobacterales</taxon>
        <taxon>Paracoccaceae</taxon>
        <taxon>Profundibacter</taxon>
    </lineage>
</organism>
<dbReference type="KEGG" id="pamo:BAR1_06065"/>
<accession>A0A347UFB1</accession>
<sequence length="133" mass="13930">MRIFTLLPAVLLVAACVESTPSATRPAMKNSLPNPMVLVGEAGPGNTAAGELRNDGIAVQTDFKGRSAGITAFCSGKADAVTMTSDFSSAEYKKCRELGGSWSAFGTLKGATIYVRHELAEQLLKTAKTTFLG</sequence>
<protein>
    <submittedName>
        <fullName evidence="2">Uncharacterized protein</fullName>
    </submittedName>
</protein>
<keyword evidence="3" id="KW-1185">Reference proteome</keyword>
<feature type="signal peptide" evidence="1">
    <location>
        <begin position="1"/>
        <end position="23"/>
    </location>
</feature>
<evidence type="ECO:0000313" key="2">
    <source>
        <dbReference type="EMBL" id="AXX97539.1"/>
    </source>
</evidence>
<feature type="chain" id="PRO_5016566324" evidence="1">
    <location>
        <begin position="24"/>
        <end position="133"/>
    </location>
</feature>
<reference evidence="2 3" key="1">
    <citation type="submission" date="2018-09" db="EMBL/GenBank/DDBJ databases">
        <title>Profundibacter amoris BAR1 gen. nov., sp. nov., a new member of the Roseobacter clade isolated at Lokis Castle Vent Field on the Arctic Mid-Oceanic Ridge.</title>
        <authorList>
            <person name="Le Moine Bauer S."/>
            <person name="Sjoeberg A.G."/>
            <person name="L'Haridon S."/>
            <person name="Stokke R."/>
            <person name="Roalkvam I."/>
            <person name="Steen I.H."/>
            <person name="Dahle H."/>
        </authorList>
    </citation>
    <scope>NUCLEOTIDE SEQUENCE [LARGE SCALE GENOMIC DNA]</scope>
    <source>
        <strain evidence="2 3">BAR1</strain>
    </source>
</reference>
<proteinExistence type="predicted"/>
<dbReference type="Gene3D" id="3.40.190.10">
    <property type="entry name" value="Periplasmic binding protein-like II"/>
    <property type="match status" value="1"/>
</dbReference>
<dbReference type="PROSITE" id="PS51257">
    <property type="entry name" value="PROKAR_LIPOPROTEIN"/>
    <property type="match status" value="1"/>
</dbReference>